<organism evidence="2 3">
    <name type="scientific">Yinghuangia soli</name>
    <dbReference type="NCBI Taxonomy" id="2908204"/>
    <lineage>
        <taxon>Bacteria</taxon>
        <taxon>Bacillati</taxon>
        <taxon>Actinomycetota</taxon>
        <taxon>Actinomycetes</taxon>
        <taxon>Kitasatosporales</taxon>
        <taxon>Streptomycetaceae</taxon>
        <taxon>Yinghuangia</taxon>
    </lineage>
</organism>
<evidence type="ECO:0000313" key="2">
    <source>
        <dbReference type="EMBL" id="MCF2527615.1"/>
    </source>
</evidence>
<protein>
    <submittedName>
        <fullName evidence="2">Uncharacterized protein</fullName>
    </submittedName>
</protein>
<gene>
    <name evidence="2" type="ORF">LZ495_10360</name>
</gene>
<evidence type="ECO:0000313" key="3">
    <source>
        <dbReference type="Proteomes" id="UP001165378"/>
    </source>
</evidence>
<comment type="caution">
    <text evidence="2">The sequence shown here is derived from an EMBL/GenBank/DDBJ whole genome shotgun (WGS) entry which is preliminary data.</text>
</comment>
<proteinExistence type="predicted"/>
<keyword evidence="3" id="KW-1185">Reference proteome</keyword>
<evidence type="ECO:0000256" key="1">
    <source>
        <dbReference type="SAM" id="MobiDB-lite"/>
    </source>
</evidence>
<dbReference type="RefSeq" id="WP_235051775.1">
    <property type="nucleotide sequence ID" value="NZ_JAKFHA010000004.1"/>
</dbReference>
<dbReference type="EMBL" id="JAKFHA010000004">
    <property type="protein sequence ID" value="MCF2527615.1"/>
    <property type="molecule type" value="Genomic_DNA"/>
</dbReference>
<dbReference type="Proteomes" id="UP001165378">
    <property type="component" value="Unassembled WGS sequence"/>
</dbReference>
<sequence>MESAVGFLCIGFLVALAVLGPFFGADSRDGRDWRPTGRRAAARTGRVRALAKRQVVLWDAYLTADQPWRERGPLRWRRAGGAWVLDGDTPPAAPADRDGDPEGLRIGPPRDGS</sequence>
<accession>A0AA41PYA5</accession>
<name>A0AA41PYA5_9ACTN</name>
<feature type="region of interest" description="Disordered" evidence="1">
    <location>
        <begin position="83"/>
        <end position="113"/>
    </location>
</feature>
<dbReference type="AlphaFoldDB" id="A0AA41PYA5"/>
<reference evidence="2" key="1">
    <citation type="submission" date="2022-01" db="EMBL/GenBank/DDBJ databases">
        <title>Genome-Based Taxonomic Classification of the Phylum Actinobacteria.</title>
        <authorList>
            <person name="Gao Y."/>
        </authorList>
    </citation>
    <scope>NUCLEOTIDE SEQUENCE</scope>
    <source>
        <strain evidence="2">KLBMP 8922</strain>
    </source>
</reference>